<dbReference type="GO" id="GO:0022857">
    <property type="term" value="F:transmembrane transporter activity"/>
    <property type="evidence" value="ECO:0007669"/>
    <property type="project" value="InterPro"/>
</dbReference>
<feature type="transmembrane region" description="Helical" evidence="6">
    <location>
        <begin position="490"/>
        <end position="514"/>
    </location>
</feature>
<dbReference type="Pfam" id="PF07690">
    <property type="entry name" value="MFS_1"/>
    <property type="match status" value="1"/>
</dbReference>
<evidence type="ECO:0000256" key="3">
    <source>
        <dbReference type="ARBA" id="ARBA00022989"/>
    </source>
</evidence>
<feature type="transmembrane region" description="Helical" evidence="6">
    <location>
        <begin position="235"/>
        <end position="255"/>
    </location>
</feature>
<evidence type="ECO:0000256" key="5">
    <source>
        <dbReference type="SAM" id="MobiDB-lite"/>
    </source>
</evidence>
<dbReference type="GO" id="GO:0016020">
    <property type="term" value="C:membrane"/>
    <property type="evidence" value="ECO:0007669"/>
    <property type="project" value="UniProtKB-SubCell"/>
</dbReference>
<dbReference type="FunCoup" id="A0A0C2SW13">
    <property type="interactions" value="27"/>
</dbReference>
<feature type="transmembrane region" description="Helical" evidence="6">
    <location>
        <begin position="204"/>
        <end position="223"/>
    </location>
</feature>
<feature type="region of interest" description="Disordered" evidence="5">
    <location>
        <begin position="67"/>
        <end position="87"/>
    </location>
</feature>
<evidence type="ECO:0000256" key="4">
    <source>
        <dbReference type="ARBA" id="ARBA00023136"/>
    </source>
</evidence>
<accession>A0A0C2SW13</accession>
<dbReference type="InterPro" id="IPR036259">
    <property type="entry name" value="MFS_trans_sf"/>
</dbReference>
<dbReference type="EMBL" id="KN818231">
    <property type="protein sequence ID" value="KIL67625.1"/>
    <property type="molecule type" value="Genomic_DNA"/>
</dbReference>
<dbReference type="PANTHER" id="PTHR23507">
    <property type="entry name" value="ZGC:174356"/>
    <property type="match status" value="1"/>
</dbReference>
<protein>
    <submittedName>
        <fullName evidence="7">Uncharacterized protein</fullName>
    </submittedName>
</protein>
<dbReference type="Gene3D" id="1.20.1250.20">
    <property type="entry name" value="MFS general substrate transporter like domains"/>
    <property type="match status" value="1"/>
</dbReference>
<dbReference type="OrthoDB" id="3026777at2759"/>
<gene>
    <name evidence="7" type="ORF">M378DRAFT_266834</name>
</gene>
<name>A0A0C2SW13_AMAMK</name>
<feature type="transmembrane region" description="Helical" evidence="6">
    <location>
        <begin position="704"/>
        <end position="723"/>
    </location>
</feature>
<proteinExistence type="predicted"/>
<evidence type="ECO:0000313" key="8">
    <source>
        <dbReference type="Proteomes" id="UP000054549"/>
    </source>
</evidence>
<dbReference type="InParanoid" id="A0A0C2SW13"/>
<evidence type="ECO:0000256" key="2">
    <source>
        <dbReference type="ARBA" id="ARBA00022692"/>
    </source>
</evidence>
<feature type="transmembrane region" description="Helical" evidence="6">
    <location>
        <begin position="347"/>
        <end position="368"/>
    </location>
</feature>
<dbReference type="AlphaFoldDB" id="A0A0C2SW13"/>
<dbReference type="SUPFAM" id="SSF103473">
    <property type="entry name" value="MFS general substrate transporter"/>
    <property type="match status" value="1"/>
</dbReference>
<sequence length="776" mass="84723">MSRQCDLTLSRYRLDNFFADGLSVVCDPDLDSSPSNVPEFSPPEYLITAPLGFCCHQIMPAGSIIRGHPPVEGTGASQPTESDPLIPGTHLNRKPFYRARPLWLVPFAITVALARGMTLAPKVEVYTQLSCRSVYGHRPTLSNAESLPHFIPAFVSPETLQAQYYPSTFFNLSSNFERLPLSTRSTESSRCLTDPVVQAATARLQTLVTTIMGLLSALTTGWWGTFSERYGRTRVLAISTFSLFLSDLIFVLASTPSSPLSHHGHRFLLLAPFVEGLFGGPGALQSATSAYVSDCTSPGSRATIFSRFAGVTYLGIAIGPTAGAWFIRHPFFQTRSAGSHTTQTVASVFVVSIVCLFLNFVLAAFVIPESLSREKQTRAKEEYAGVTSKSKGKARSHEEDCQRVARAEESNMQIEDNRGVVGVFRRLFGPLAVFLPVDTIDFVRLRKKTDWSLTILAIGLFGYYISQSVYQLKYLYAEHTYGWGAEQLGYYISFLGGTRALFLLFVLPSIISIFKPGIRNSKKALRTISAMSQGLIVERVHPSLSPIVPPSIDNSLKQGKKGVALTKSQVAKEIAFDLTLAKISFLVEMMSDILIAIIPTPKYLAHTTGHAATKQYSKRASEMLFVMASSLSCFGTGVSPSTQSLALCILQVREMSHPDTVETRGSAGALFGAFAILQAVGTTILGPILFGLVYSESVAKFPKAVFTLGAAILFIGFLLMMLVNNSGDGAQVVGPSKIRRGKANVRHRKYVDIERGRSRVSKDLRGGAIPNYSYLE</sequence>
<dbReference type="HOGENOM" id="CLU_017517_1_0_1"/>
<dbReference type="PANTHER" id="PTHR23507:SF1">
    <property type="entry name" value="FI18259P1-RELATED"/>
    <property type="match status" value="1"/>
</dbReference>
<keyword evidence="4 6" id="KW-0472">Membrane</keyword>
<feature type="transmembrane region" description="Helical" evidence="6">
    <location>
        <begin position="267"/>
        <end position="292"/>
    </location>
</feature>
<evidence type="ECO:0000256" key="6">
    <source>
        <dbReference type="SAM" id="Phobius"/>
    </source>
</evidence>
<feature type="transmembrane region" description="Helical" evidence="6">
    <location>
        <begin position="667"/>
        <end position="692"/>
    </location>
</feature>
<organism evidence="7 8">
    <name type="scientific">Amanita muscaria (strain Koide BX008)</name>
    <dbReference type="NCBI Taxonomy" id="946122"/>
    <lineage>
        <taxon>Eukaryota</taxon>
        <taxon>Fungi</taxon>
        <taxon>Dikarya</taxon>
        <taxon>Basidiomycota</taxon>
        <taxon>Agaricomycotina</taxon>
        <taxon>Agaricomycetes</taxon>
        <taxon>Agaricomycetidae</taxon>
        <taxon>Agaricales</taxon>
        <taxon>Pluteineae</taxon>
        <taxon>Amanitaceae</taxon>
        <taxon>Amanita</taxon>
    </lineage>
</organism>
<keyword evidence="3 6" id="KW-1133">Transmembrane helix</keyword>
<dbReference type="InterPro" id="IPR011701">
    <property type="entry name" value="MFS"/>
</dbReference>
<feature type="transmembrane region" description="Helical" evidence="6">
    <location>
        <begin position="451"/>
        <end position="470"/>
    </location>
</feature>
<feature type="transmembrane region" description="Helical" evidence="6">
    <location>
        <begin position="304"/>
        <end position="327"/>
    </location>
</feature>
<evidence type="ECO:0000256" key="1">
    <source>
        <dbReference type="ARBA" id="ARBA00004141"/>
    </source>
</evidence>
<evidence type="ECO:0000313" key="7">
    <source>
        <dbReference type="EMBL" id="KIL67625.1"/>
    </source>
</evidence>
<feature type="transmembrane region" description="Helical" evidence="6">
    <location>
        <begin position="102"/>
        <end position="120"/>
    </location>
</feature>
<dbReference type="Proteomes" id="UP000054549">
    <property type="component" value="Unassembled WGS sequence"/>
</dbReference>
<keyword evidence="2 6" id="KW-0812">Transmembrane</keyword>
<reference evidence="7 8" key="1">
    <citation type="submission" date="2014-04" db="EMBL/GenBank/DDBJ databases">
        <title>Evolutionary Origins and Diversification of the Mycorrhizal Mutualists.</title>
        <authorList>
            <consortium name="DOE Joint Genome Institute"/>
            <consortium name="Mycorrhizal Genomics Consortium"/>
            <person name="Kohler A."/>
            <person name="Kuo A."/>
            <person name="Nagy L.G."/>
            <person name="Floudas D."/>
            <person name="Copeland A."/>
            <person name="Barry K.W."/>
            <person name="Cichocki N."/>
            <person name="Veneault-Fourrey C."/>
            <person name="LaButti K."/>
            <person name="Lindquist E.A."/>
            <person name="Lipzen A."/>
            <person name="Lundell T."/>
            <person name="Morin E."/>
            <person name="Murat C."/>
            <person name="Riley R."/>
            <person name="Ohm R."/>
            <person name="Sun H."/>
            <person name="Tunlid A."/>
            <person name="Henrissat B."/>
            <person name="Grigoriev I.V."/>
            <person name="Hibbett D.S."/>
            <person name="Martin F."/>
        </authorList>
    </citation>
    <scope>NUCLEOTIDE SEQUENCE [LARGE SCALE GENOMIC DNA]</scope>
    <source>
        <strain evidence="7 8">Koide BX008</strain>
    </source>
</reference>
<keyword evidence="8" id="KW-1185">Reference proteome</keyword>
<comment type="subcellular location">
    <subcellularLocation>
        <location evidence="1">Membrane</location>
        <topology evidence="1">Multi-pass membrane protein</topology>
    </subcellularLocation>
</comment>